<evidence type="ECO:0000313" key="1">
    <source>
        <dbReference type="EMBL" id="KAH3726749.1"/>
    </source>
</evidence>
<organism evidence="1 2">
    <name type="scientific">Dreissena polymorpha</name>
    <name type="common">Zebra mussel</name>
    <name type="synonym">Mytilus polymorpha</name>
    <dbReference type="NCBI Taxonomy" id="45954"/>
    <lineage>
        <taxon>Eukaryota</taxon>
        <taxon>Metazoa</taxon>
        <taxon>Spiralia</taxon>
        <taxon>Lophotrochozoa</taxon>
        <taxon>Mollusca</taxon>
        <taxon>Bivalvia</taxon>
        <taxon>Autobranchia</taxon>
        <taxon>Heteroconchia</taxon>
        <taxon>Euheterodonta</taxon>
        <taxon>Imparidentia</taxon>
        <taxon>Neoheterodontei</taxon>
        <taxon>Myida</taxon>
        <taxon>Dreissenoidea</taxon>
        <taxon>Dreissenidae</taxon>
        <taxon>Dreissena</taxon>
    </lineage>
</organism>
<dbReference type="Proteomes" id="UP000828390">
    <property type="component" value="Unassembled WGS sequence"/>
</dbReference>
<accession>A0A9D4CLB1</accession>
<dbReference type="AlphaFoldDB" id="A0A9D4CLB1"/>
<protein>
    <submittedName>
        <fullName evidence="1">Uncharacterized protein</fullName>
    </submittedName>
</protein>
<keyword evidence="2" id="KW-1185">Reference proteome</keyword>
<proteinExistence type="predicted"/>
<sequence>MFSTNIISMDAAVKECFGPLSHKHSSGSGPTMVINHCVSVDASSSSISSRLSHSQLDALLAAWLSLWIAPLLSLPVAPSAVITLHTDWEQKPLAPTSTGNSKVRQPRCLQRSRSSEYLAFFLS</sequence>
<evidence type="ECO:0000313" key="2">
    <source>
        <dbReference type="Proteomes" id="UP000828390"/>
    </source>
</evidence>
<reference evidence="1" key="1">
    <citation type="journal article" date="2019" name="bioRxiv">
        <title>The Genome of the Zebra Mussel, Dreissena polymorpha: A Resource for Invasive Species Research.</title>
        <authorList>
            <person name="McCartney M.A."/>
            <person name="Auch B."/>
            <person name="Kono T."/>
            <person name="Mallez S."/>
            <person name="Zhang Y."/>
            <person name="Obille A."/>
            <person name="Becker A."/>
            <person name="Abrahante J.E."/>
            <person name="Garbe J."/>
            <person name="Badalamenti J.P."/>
            <person name="Herman A."/>
            <person name="Mangelson H."/>
            <person name="Liachko I."/>
            <person name="Sullivan S."/>
            <person name="Sone E.D."/>
            <person name="Koren S."/>
            <person name="Silverstein K.A.T."/>
            <person name="Beckman K.B."/>
            <person name="Gohl D.M."/>
        </authorList>
    </citation>
    <scope>NUCLEOTIDE SEQUENCE</scope>
    <source>
        <strain evidence="1">Duluth1</strain>
        <tissue evidence="1">Whole animal</tissue>
    </source>
</reference>
<reference evidence="1" key="2">
    <citation type="submission" date="2020-11" db="EMBL/GenBank/DDBJ databases">
        <authorList>
            <person name="McCartney M.A."/>
            <person name="Auch B."/>
            <person name="Kono T."/>
            <person name="Mallez S."/>
            <person name="Becker A."/>
            <person name="Gohl D.M."/>
            <person name="Silverstein K.A.T."/>
            <person name="Koren S."/>
            <person name="Bechman K.B."/>
            <person name="Herman A."/>
            <person name="Abrahante J.E."/>
            <person name="Garbe J."/>
        </authorList>
    </citation>
    <scope>NUCLEOTIDE SEQUENCE</scope>
    <source>
        <strain evidence="1">Duluth1</strain>
        <tissue evidence="1">Whole animal</tissue>
    </source>
</reference>
<gene>
    <name evidence="1" type="ORF">DPMN_052618</name>
</gene>
<name>A0A9D4CLB1_DREPO</name>
<dbReference type="EMBL" id="JAIWYP010000012">
    <property type="protein sequence ID" value="KAH3726749.1"/>
    <property type="molecule type" value="Genomic_DNA"/>
</dbReference>
<comment type="caution">
    <text evidence="1">The sequence shown here is derived from an EMBL/GenBank/DDBJ whole genome shotgun (WGS) entry which is preliminary data.</text>
</comment>